<evidence type="ECO:0000256" key="13">
    <source>
        <dbReference type="ARBA" id="ARBA00022837"/>
    </source>
</evidence>
<keyword evidence="23" id="KW-1185">Reference proteome</keyword>
<evidence type="ECO:0000256" key="19">
    <source>
        <dbReference type="PIRSR" id="PIRSR603187-1"/>
    </source>
</evidence>
<evidence type="ECO:0000313" key="22">
    <source>
        <dbReference type="EMBL" id="SEA20789.1"/>
    </source>
</evidence>
<evidence type="ECO:0000256" key="9">
    <source>
        <dbReference type="ARBA" id="ARBA00022692"/>
    </source>
</evidence>
<keyword evidence="11 21" id="KW-0732">Signal</keyword>
<dbReference type="PANTHER" id="PTHR40457:SF1">
    <property type="entry name" value="PHOSPHOLIPASE A1"/>
    <property type="match status" value="1"/>
</dbReference>
<evidence type="ECO:0000256" key="4">
    <source>
        <dbReference type="ARBA" id="ARBA00010525"/>
    </source>
</evidence>
<evidence type="ECO:0000256" key="16">
    <source>
        <dbReference type="ARBA" id="ARBA00023136"/>
    </source>
</evidence>
<evidence type="ECO:0000256" key="5">
    <source>
        <dbReference type="ARBA" id="ARBA00011702"/>
    </source>
</evidence>
<feature type="binding site" description="in dimeric form" evidence="20">
    <location>
        <position position="148"/>
    </location>
    <ligand>
        <name>Ca(2+)</name>
        <dbReference type="ChEBI" id="CHEBI:29108"/>
        <label>1</label>
    </ligand>
</feature>
<evidence type="ECO:0000256" key="17">
    <source>
        <dbReference type="ARBA" id="ARBA00023237"/>
    </source>
</evidence>
<dbReference type="STRING" id="908615.SAMN05421540_10414"/>
<keyword evidence="14" id="KW-0442">Lipid degradation</keyword>
<dbReference type="PANTHER" id="PTHR40457">
    <property type="entry name" value="PHOSPHOLIPASE A1"/>
    <property type="match status" value="1"/>
</dbReference>
<keyword evidence="10 20" id="KW-0479">Metal-binding</keyword>
<feature type="active site" description="Nucleophile" evidence="19">
    <location>
        <position position="145"/>
    </location>
</feature>
<evidence type="ECO:0000313" key="23">
    <source>
        <dbReference type="Proteomes" id="UP000198820"/>
    </source>
</evidence>
<keyword evidence="12" id="KW-0378">Hydrolase</keyword>
<comment type="subunit">
    <text evidence="5">Homodimer; dimerization is reversible, and the dimeric form is the active one.</text>
</comment>
<keyword evidence="17" id="KW-0998">Cell outer membrane</keyword>
<keyword evidence="9" id="KW-0812">Transmembrane</keyword>
<comment type="similarity">
    <text evidence="4">Belongs to the phospholipase A1 family.</text>
</comment>
<feature type="signal peptide" evidence="21">
    <location>
        <begin position="1"/>
        <end position="22"/>
    </location>
</feature>
<dbReference type="PRINTS" id="PR01486">
    <property type="entry name" value="PHPHLIPASEA1"/>
</dbReference>
<name>A0A1H3ZAJ6_9FLAO</name>
<comment type="subcellular location">
    <subcellularLocation>
        <location evidence="3">Cell outer membrane</location>
        <topology evidence="3">Multi-pass membrane protein</topology>
    </subcellularLocation>
</comment>
<dbReference type="InterPro" id="IPR003187">
    <property type="entry name" value="PLipase_A1"/>
</dbReference>
<dbReference type="GO" id="GO:0016042">
    <property type="term" value="P:lipid catabolic process"/>
    <property type="evidence" value="ECO:0007669"/>
    <property type="project" value="UniProtKB-KW"/>
</dbReference>
<evidence type="ECO:0000256" key="12">
    <source>
        <dbReference type="ARBA" id="ARBA00022801"/>
    </source>
</evidence>
<dbReference type="GO" id="GO:0004623">
    <property type="term" value="F:phospholipase A2 activity"/>
    <property type="evidence" value="ECO:0007669"/>
    <property type="project" value="UniProtKB-EC"/>
</dbReference>
<evidence type="ECO:0000256" key="18">
    <source>
        <dbReference type="ARBA" id="ARBA00032375"/>
    </source>
</evidence>
<dbReference type="EC" id="3.1.1.32" evidence="6"/>
<proteinExistence type="inferred from homology"/>
<dbReference type="EMBL" id="FNQF01000004">
    <property type="protein sequence ID" value="SEA20789.1"/>
    <property type="molecule type" value="Genomic_DNA"/>
</dbReference>
<sequence>MKKSLSFILFFILIFNFQSLLAQENELNEKLTREQVNDSIQKMSRFSIYKDNYFITGIPLNEKVDRQSADVKYNVSFKQLITRNTLPWDTYLFVTYSQKSFWNIYDESSPFKEINFNPSIGLGKPIYTKNDRLTGVLSLMFEHESNGRDSIYSRSWNNLHLSYRTSLSEKSKLKAKVWLPFQYKEGNPDLLEYIGLAELTYSRILIPEKLEAEVMVRKGLNWEWKGAIRTRIYYTPFKDNNQGFMLELFNGYSESLINYTDEIHSIRVGYVIRSKDLGLLN</sequence>
<keyword evidence="15" id="KW-0443">Lipid metabolism</keyword>
<dbReference type="EC" id="3.1.1.4" evidence="7"/>
<feature type="binding site" description="in dimeric form" evidence="20">
    <location>
        <position position="153"/>
    </location>
    <ligand>
        <name>Ca(2+)</name>
        <dbReference type="ChEBI" id="CHEBI:29108"/>
        <label>1</label>
    </ligand>
</feature>
<comment type="catalytic activity">
    <reaction evidence="1">
        <text>a 1,2-diacyl-sn-glycero-3-phosphocholine + H2O = a 2-acyl-sn-glycero-3-phosphocholine + a fatty acid + H(+)</text>
        <dbReference type="Rhea" id="RHEA:18689"/>
        <dbReference type="ChEBI" id="CHEBI:15377"/>
        <dbReference type="ChEBI" id="CHEBI:15378"/>
        <dbReference type="ChEBI" id="CHEBI:28868"/>
        <dbReference type="ChEBI" id="CHEBI:57643"/>
        <dbReference type="ChEBI" id="CHEBI:57875"/>
        <dbReference type="EC" id="3.1.1.32"/>
    </reaction>
</comment>
<comment type="cofactor">
    <cofactor evidence="20">
        <name>Ca(2+)</name>
        <dbReference type="ChEBI" id="CHEBI:29108"/>
    </cofactor>
    <text evidence="20">Binds 1 Ca(2+) ion per monomer.</text>
</comment>
<evidence type="ECO:0000256" key="6">
    <source>
        <dbReference type="ARBA" id="ARBA00013179"/>
    </source>
</evidence>
<organism evidence="22 23">
    <name type="scientific">Psychroflexus halocasei</name>
    <dbReference type="NCBI Taxonomy" id="908615"/>
    <lineage>
        <taxon>Bacteria</taxon>
        <taxon>Pseudomonadati</taxon>
        <taxon>Bacteroidota</taxon>
        <taxon>Flavobacteriia</taxon>
        <taxon>Flavobacteriales</taxon>
        <taxon>Flavobacteriaceae</taxon>
        <taxon>Psychroflexus</taxon>
    </lineage>
</organism>
<evidence type="ECO:0000256" key="14">
    <source>
        <dbReference type="ARBA" id="ARBA00022963"/>
    </source>
</evidence>
<evidence type="ECO:0000256" key="15">
    <source>
        <dbReference type="ARBA" id="ARBA00023098"/>
    </source>
</evidence>
<evidence type="ECO:0000256" key="20">
    <source>
        <dbReference type="PIRSR" id="PIRSR603187-2"/>
    </source>
</evidence>
<dbReference type="Pfam" id="PF02253">
    <property type="entry name" value="PLA1"/>
    <property type="match status" value="1"/>
</dbReference>
<evidence type="ECO:0000256" key="1">
    <source>
        <dbReference type="ARBA" id="ARBA00000111"/>
    </source>
</evidence>
<evidence type="ECO:0000256" key="7">
    <source>
        <dbReference type="ARBA" id="ARBA00013278"/>
    </source>
</evidence>
<dbReference type="AlphaFoldDB" id="A0A1H3ZAJ6"/>
<keyword evidence="13 20" id="KW-0106">Calcium</keyword>
<dbReference type="RefSeq" id="WP_093241211.1">
    <property type="nucleotide sequence ID" value="NZ_FNQF01000004.1"/>
</dbReference>
<evidence type="ECO:0000256" key="8">
    <source>
        <dbReference type="ARBA" id="ARBA00022452"/>
    </source>
</evidence>
<dbReference type="GO" id="GO:0046872">
    <property type="term" value="F:metal ion binding"/>
    <property type="evidence" value="ECO:0007669"/>
    <property type="project" value="UniProtKB-KW"/>
</dbReference>
<dbReference type="InterPro" id="IPR036541">
    <property type="entry name" value="PLipase_A1_sf"/>
</dbReference>
<evidence type="ECO:0000256" key="21">
    <source>
        <dbReference type="SAM" id="SignalP"/>
    </source>
</evidence>
<feature type="binding site" description="in dimeric form" evidence="20">
    <location>
        <position position="108"/>
    </location>
    <ligand>
        <name>Ca(2+)</name>
        <dbReference type="ChEBI" id="CHEBI:29108"/>
        <label>1</label>
    </ligand>
</feature>
<protein>
    <recommendedName>
        <fullName evidence="18">Phosphatidylcholine 1-acylhydrolase</fullName>
        <ecNumber evidence="6">3.1.1.32</ecNumber>
        <ecNumber evidence="7">3.1.1.4</ecNumber>
    </recommendedName>
</protein>
<dbReference type="Proteomes" id="UP000198820">
    <property type="component" value="Unassembled WGS sequence"/>
</dbReference>
<dbReference type="GO" id="GO:0008970">
    <property type="term" value="F:phospholipase A1 activity"/>
    <property type="evidence" value="ECO:0007669"/>
    <property type="project" value="UniProtKB-EC"/>
</dbReference>
<evidence type="ECO:0000256" key="10">
    <source>
        <dbReference type="ARBA" id="ARBA00022723"/>
    </source>
</evidence>
<dbReference type="SUPFAM" id="SSF56931">
    <property type="entry name" value="Outer membrane phospholipase A (OMPLA)"/>
    <property type="match status" value="1"/>
</dbReference>
<evidence type="ECO:0000256" key="2">
    <source>
        <dbReference type="ARBA" id="ARBA00001604"/>
    </source>
</evidence>
<keyword evidence="8" id="KW-1134">Transmembrane beta strand</keyword>
<feature type="active site" description="Proton acceptor" evidence="19">
    <location>
        <position position="143"/>
    </location>
</feature>
<gene>
    <name evidence="22" type="ORF">SAMN05421540_10414</name>
</gene>
<dbReference type="GO" id="GO:0009279">
    <property type="term" value="C:cell outer membrane"/>
    <property type="evidence" value="ECO:0007669"/>
    <property type="project" value="UniProtKB-SubCell"/>
</dbReference>
<dbReference type="Gene3D" id="2.40.230.10">
    <property type="entry name" value="Phospholipase A1"/>
    <property type="match status" value="1"/>
</dbReference>
<keyword evidence="16" id="KW-0472">Membrane</keyword>
<feature type="chain" id="PRO_5011696703" description="Phosphatidylcholine 1-acylhydrolase" evidence="21">
    <location>
        <begin position="23"/>
        <end position="281"/>
    </location>
</feature>
<evidence type="ECO:0000256" key="11">
    <source>
        <dbReference type="ARBA" id="ARBA00022729"/>
    </source>
</evidence>
<accession>A0A1H3ZAJ6</accession>
<comment type="catalytic activity">
    <reaction evidence="2">
        <text>a 1,2-diacyl-sn-glycero-3-phosphocholine + H2O = a 1-acyl-sn-glycero-3-phosphocholine + a fatty acid + H(+)</text>
        <dbReference type="Rhea" id="RHEA:15801"/>
        <dbReference type="ChEBI" id="CHEBI:15377"/>
        <dbReference type="ChEBI" id="CHEBI:15378"/>
        <dbReference type="ChEBI" id="CHEBI:28868"/>
        <dbReference type="ChEBI" id="CHEBI:57643"/>
        <dbReference type="ChEBI" id="CHEBI:58168"/>
        <dbReference type="EC" id="3.1.1.4"/>
    </reaction>
</comment>
<reference evidence="22 23" key="1">
    <citation type="submission" date="2016-10" db="EMBL/GenBank/DDBJ databases">
        <authorList>
            <person name="de Groot N.N."/>
        </authorList>
    </citation>
    <scope>NUCLEOTIDE SEQUENCE [LARGE SCALE GENOMIC DNA]</scope>
    <source>
        <strain evidence="22 23">DSM 23581</strain>
    </source>
</reference>
<evidence type="ECO:0000256" key="3">
    <source>
        <dbReference type="ARBA" id="ARBA00004571"/>
    </source>
</evidence>